<protein>
    <submittedName>
        <fullName evidence="1">Uncharacterized protein</fullName>
    </submittedName>
</protein>
<dbReference type="RefSeq" id="WP_254760465.1">
    <property type="nucleotide sequence ID" value="NZ_JANCLT010000012.1"/>
</dbReference>
<name>A0AA41XBZ6_9BACI</name>
<reference evidence="1" key="1">
    <citation type="submission" date="2022-07" db="EMBL/GenBank/DDBJ databases">
        <authorList>
            <person name="Li W.-J."/>
            <person name="Deng Q.-Q."/>
        </authorList>
    </citation>
    <scope>NUCLEOTIDE SEQUENCE</scope>
    <source>
        <strain evidence="1">SYSU M60031</strain>
    </source>
</reference>
<evidence type="ECO:0000313" key="2">
    <source>
        <dbReference type="Proteomes" id="UP001156102"/>
    </source>
</evidence>
<proteinExistence type="predicted"/>
<sequence>MRFGIPYVLDTLRIELHELQEGMGNYPAWSAEYKGFESKVRQIKEALKVLEKHQLQVTEQ</sequence>
<evidence type="ECO:0000313" key="1">
    <source>
        <dbReference type="EMBL" id="MCP8970549.1"/>
    </source>
</evidence>
<organism evidence="1 2">
    <name type="scientific">Ectobacillus ponti</name>
    <dbReference type="NCBI Taxonomy" id="2961894"/>
    <lineage>
        <taxon>Bacteria</taxon>
        <taxon>Bacillati</taxon>
        <taxon>Bacillota</taxon>
        <taxon>Bacilli</taxon>
        <taxon>Bacillales</taxon>
        <taxon>Bacillaceae</taxon>
        <taxon>Ectobacillus</taxon>
    </lineage>
</organism>
<dbReference type="EMBL" id="JANCLT010000012">
    <property type="protein sequence ID" value="MCP8970549.1"/>
    <property type="molecule type" value="Genomic_DNA"/>
</dbReference>
<gene>
    <name evidence="1" type="ORF">NK662_18690</name>
</gene>
<comment type="caution">
    <text evidence="1">The sequence shown here is derived from an EMBL/GenBank/DDBJ whole genome shotgun (WGS) entry which is preliminary data.</text>
</comment>
<accession>A0AA41XBZ6</accession>
<keyword evidence="2" id="KW-1185">Reference proteome</keyword>
<dbReference type="Proteomes" id="UP001156102">
    <property type="component" value="Unassembled WGS sequence"/>
</dbReference>
<dbReference type="AlphaFoldDB" id="A0AA41XBZ6"/>